<evidence type="ECO:0000256" key="5">
    <source>
        <dbReference type="SAM" id="Phobius"/>
    </source>
</evidence>
<dbReference type="AlphaFoldDB" id="A0A7W7ZFP6"/>
<dbReference type="InterPro" id="IPR003825">
    <property type="entry name" value="Colicin-V_CvpA"/>
</dbReference>
<keyword evidence="3 5" id="KW-1133">Transmembrane helix</keyword>
<feature type="transmembrane region" description="Helical" evidence="5">
    <location>
        <begin position="113"/>
        <end position="132"/>
    </location>
</feature>
<dbReference type="PANTHER" id="PTHR36926:SF1">
    <property type="entry name" value="COLICIN V PRODUCTION PROTEIN"/>
    <property type="match status" value="1"/>
</dbReference>
<name>A0A7W7ZFP6_9BACT</name>
<dbReference type="PANTHER" id="PTHR36926">
    <property type="entry name" value="COLICIN V PRODUCTION PROTEIN"/>
    <property type="match status" value="1"/>
</dbReference>
<dbReference type="Proteomes" id="UP000540989">
    <property type="component" value="Unassembled WGS sequence"/>
</dbReference>
<feature type="transmembrane region" description="Helical" evidence="5">
    <location>
        <begin position="68"/>
        <end position="92"/>
    </location>
</feature>
<keyword evidence="4 5" id="KW-0472">Membrane</keyword>
<evidence type="ECO:0000313" key="7">
    <source>
        <dbReference type="Proteomes" id="UP000540989"/>
    </source>
</evidence>
<proteinExistence type="predicted"/>
<dbReference type="GO" id="GO:0016020">
    <property type="term" value="C:membrane"/>
    <property type="evidence" value="ECO:0007669"/>
    <property type="project" value="UniProtKB-SubCell"/>
</dbReference>
<evidence type="ECO:0000256" key="4">
    <source>
        <dbReference type="ARBA" id="ARBA00023136"/>
    </source>
</evidence>
<dbReference type="GO" id="GO:0009403">
    <property type="term" value="P:toxin biosynthetic process"/>
    <property type="evidence" value="ECO:0007669"/>
    <property type="project" value="InterPro"/>
</dbReference>
<comment type="subcellular location">
    <subcellularLocation>
        <location evidence="1">Membrane</location>
        <topology evidence="1">Multi-pass membrane protein</topology>
    </subcellularLocation>
</comment>
<evidence type="ECO:0000256" key="3">
    <source>
        <dbReference type="ARBA" id="ARBA00022989"/>
    </source>
</evidence>
<evidence type="ECO:0000256" key="1">
    <source>
        <dbReference type="ARBA" id="ARBA00004141"/>
    </source>
</evidence>
<organism evidence="6 7">
    <name type="scientific">Granulicella aggregans</name>
    <dbReference type="NCBI Taxonomy" id="474949"/>
    <lineage>
        <taxon>Bacteria</taxon>
        <taxon>Pseudomonadati</taxon>
        <taxon>Acidobacteriota</taxon>
        <taxon>Terriglobia</taxon>
        <taxon>Terriglobales</taxon>
        <taxon>Acidobacteriaceae</taxon>
        <taxon>Granulicella</taxon>
    </lineage>
</organism>
<dbReference type="RefSeq" id="WP_184219603.1">
    <property type="nucleotide sequence ID" value="NZ_JACHIP010000005.1"/>
</dbReference>
<evidence type="ECO:0000313" key="6">
    <source>
        <dbReference type="EMBL" id="MBB5058957.1"/>
    </source>
</evidence>
<gene>
    <name evidence="6" type="ORF">HDF16_003680</name>
</gene>
<feature type="transmembrane region" description="Helical" evidence="5">
    <location>
        <begin position="12"/>
        <end position="29"/>
    </location>
</feature>
<comment type="caution">
    <text evidence="6">The sequence shown here is derived from an EMBL/GenBank/DDBJ whole genome shotgun (WGS) entry which is preliminary data.</text>
</comment>
<dbReference type="Pfam" id="PF02674">
    <property type="entry name" value="Colicin_V"/>
    <property type="match status" value="1"/>
</dbReference>
<feature type="transmembrane region" description="Helical" evidence="5">
    <location>
        <begin position="36"/>
        <end position="56"/>
    </location>
</feature>
<keyword evidence="7" id="KW-1185">Reference proteome</keyword>
<accession>A0A7W7ZFP6</accession>
<keyword evidence="2 5" id="KW-0812">Transmembrane</keyword>
<dbReference type="InterPro" id="IPR052719">
    <property type="entry name" value="CvpA-like"/>
</dbReference>
<sequence>MNVPDIRSFNLFDWFLVAVVAYSTIAAIMRGFFREVFSLVGLIAGILLASWNYSLFSAYLTRLLPWTVAQIVAFLLIVVVTMVLCGLAGTLLQKTAKTVGLGFIDRLLGGVFGLVRGCLMGVALLMVGAAFLPQSFYLRNSALSGYFLQGAHAVSFVVPTNLQQHIREGIQQLHHKS</sequence>
<dbReference type="EMBL" id="JACHIP010000005">
    <property type="protein sequence ID" value="MBB5058957.1"/>
    <property type="molecule type" value="Genomic_DNA"/>
</dbReference>
<reference evidence="6 7" key="1">
    <citation type="submission" date="2020-08" db="EMBL/GenBank/DDBJ databases">
        <title>Genomic Encyclopedia of Type Strains, Phase IV (KMG-V): Genome sequencing to study the core and pangenomes of soil and plant-associated prokaryotes.</title>
        <authorList>
            <person name="Whitman W."/>
        </authorList>
    </citation>
    <scope>NUCLEOTIDE SEQUENCE [LARGE SCALE GENOMIC DNA]</scope>
    <source>
        <strain evidence="6 7">M8UP14</strain>
    </source>
</reference>
<evidence type="ECO:0000256" key="2">
    <source>
        <dbReference type="ARBA" id="ARBA00022692"/>
    </source>
</evidence>
<protein>
    <submittedName>
        <fullName evidence="6">Membrane protein required for colicin V production</fullName>
    </submittedName>
</protein>